<evidence type="ECO:0000256" key="1">
    <source>
        <dbReference type="SAM" id="MobiDB-lite"/>
    </source>
</evidence>
<feature type="compositionally biased region" description="Pro residues" evidence="1">
    <location>
        <begin position="356"/>
        <end position="371"/>
    </location>
</feature>
<name>A0A8J2IYN5_FUSEQ</name>
<feature type="region of interest" description="Disordered" evidence="1">
    <location>
        <begin position="343"/>
        <end position="441"/>
    </location>
</feature>
<comment type="caution">
    <text evidence="2">The sequence shown here is derived from an EMBL/GenBank/DDBJ whole genome shotgun (WGS) entry which is preliminary data.</text>
</comment>
<feature type="compositionally biased region" description="Low complexity" evidence="1">
    <location>
        <begin position="413"/>
        <end position="425"/>
    </location>
</feature>
<reference evidence="2" key="1">
    <citation type="submission" date="2021-05" db="EMBL/GenBank/DDBJ databases">
        <authorList>
            <person name="Khan N."/>
        </authorList>
    </citation>
    <scope>NUCLEOTIDE SEQUENCE</scope>
</reference>
<feature type="compositionally biased region" description="Basic and acidic residues" evidence="1">
    <location>
        <begin position="343"/>
        <end position="352"/>
    </location>
</feature>
<dbReference type="Proteomes" id="UP000693738">
    <property type="component" value="Unassembled WGS sequence"/>
</dbReference>
<organism evidence="2 3">
    <name type="scientific">Fusarium equiseti</name>
    <name type="common">Fusarium scirpi</name>
    <dbReference type="NCBI Taxonomy" id="61235"/>
    <lineage>
        <taxon>Eukaryota</taxon>
        <taxon>Fungi</taxon>
        <taxon>Dikarya</taxon>
        <taxon>Ascomycota</taxon>
        <taxon>Pezizomycotina</taxon>
        <taxon>Sordariomycetes</taxon>
        <taxon>Hypocreomycetidae</taxon>
        <taxon>Hypocreales</taxon>
        <taxon>Nectriaceae</taxon>
        <taxon>Fusarium</taxon>
        <taxon>Fusarium incarnatum-equiseti species complex</taxon>
    </lineage>
</organism>
<protein>
    <submittedName>
        <fullName evidence="2">Uncharacterized protein</fullName>
    </submittedName>
</protein>
<evidence type="ECO:0000313" key="2">
    <source>
        <dbReference type="EMBL" id="CAG7565830.1"/>
    </source>
</evidence>
<dbReference type="AlphaFoldDB" id="A0A8J2IYN5"/>
<evidence type="ECO:0000313" key="3">
    <source>
        <dbReference type="Proteomes" id="UP000693738"/>
    </source>
</evidence>
<sequence length="441" mass="50440">MKSTDIRRNYDFERDARAAATRLANYPPRWHGGKRASGIDCLLVVIRHIYCNGMMSPNLDQELEWFKDSEAKNPILGHAWHVFGNEKAEMETSTKDRRKVNADLERLGFHDPPSFTQICDSELMNETFWSQDIFRLSHPPVDPTTGDDIPLSANEIAELSKLVFKPEIPRSCIQDVVDQAFGHKEWKGRQMFVVPHDPWVVRVLYQADSNLCDGVTIKQLKTLTLPVWVQKEGVEYVCLEEVDRLDYFLMAVVRLREQHDDPDLVRTYSPLGQNVPGAYETPSFVKDGWSVAQSGTYMLFYGIQNEDVWNTDVTDFDEVAGKIEDGGRLDMLTHTLEKTRNIVAARDDRRSASNDLPPPPPPPSEPQPPRPSEPEARSSQPEASIPTGPRHPGRNETLPFGDKRQRRNRPKQNRGANRGNNNGKNRYNRRRDDDADEQRRA</sequence>
<dbReference type="EMBL" id="CAJSTJ010000190">
    <property type="protein sequence ID" value="CAG7565830.1"/>
    <property type="molecule type" value="Genomic_DNA"/>
</dbReference>
<feature type="compositionally biased region" description="Basic and acidic residues" evidence="1">
    <location>
        <begin position="430"/>
        <end position="441"/>
    </location>
</feature>
<gene>
    <name evidence="2" type="ORF">FEQUK3_LOCUS11540</name>
</gene>
<accession>A0A8J2IYN5</accession>
<proteinExistence type="predicted"/>